<protein>
    <submittedName>
        <fullName evidence="9">TRAP transporter large permease</fullName>
    </submittedName>
</protein>
<feature type="transmembrane region" description="Helical" evidence="7">
    <location>
        <begin position="366"/>
        <end position="389"/>
    </location>
</feature>
<keyword evidence="4 7" id="KW-0812">Transmembrane</keyword>
<dbReference type="GeneID" id="97204390"/>
<reference evidence="10" key="2">
    <citation type="submission" date="2020-02" db="EMBL/GenBank/DDBJ databases">
        <authorList>
            <person name="Littmann E."/>
            <person name="Sorbara M."/>
        </authorList>
    </citation>
    <scope>NUCLEOTIDE SEQUENCE</scope>
    <source>
        <strain evidence="10">MSK.1.17</strain>
    </source>
</reference>
<dbReference type="GO" id="GO:0022857">
    <property type="term" value="F:transmembrane transporter activity"/>
    <property type="evidence" value="ECO:0007669"/>
    <property type="project" value="TreeGrafter"/>
</dbReference>
<proteinExistence type="predicted"/>
<dbReference type="EMBL" id="JAKNGE010000009">
    <property type="protein sequence ID" value="MCG4745523.1"/>
    <property type="molecule type" value="Genomic_DNA"/>
</dbReference>
<keyword evidence="6 7" id="KW-0472">Membrane</keyword>
<dbReference type="EMBL" id="JAAITT010000003">
    <property type="protein sequence ID" value="NSJ47653.1"/>
    <property type="molecule type" value="Genomic_DNA"/>
</dbReference>
<comment type="subcellular location">
    <subcellularLocation>
        <location evidence="1">Cell inner membrane</location>
        <topology evidence="1">Multi-pass membrane protein</topology>
    </subcellularLocation>
</comment>
<evidence type="ECO:0000256" key="3">
    <source>
        <dbReference type="ARBA" id="ARBA00022519"/>
    </source>
</evidence>
<name>A0AAX1SR04_9FIRM</name>
<feature type="transmembrane region" description="Helical" evidence="7">
    <location>
        <begin position="40"/>
        <end position="64"/>
    </location>
</feature>
<dbReference type="Pfam" id="PF06808">
    <property type="entry name" value="DctM"/>
    <property type="match status" value="1"/>
</dbReference>
<dbReference type="GO" id="GO:0005886">
    <property type="term" value="C:plasma membrane"/>
    <property type="evidence" value="ECO:0007669"/>
    <property type="project" value="UniProtKB-SubCell"/>
</dbReference>
<sequence length="431" mass="46494">MSSIALFLVSFIAFFVLGMPIAAAMIISSFMYALNSGMGLAIMGTKMFTGLNNFALVAIPLFILTAEVMNRTSVADRIFKFCRDMVGYIPGGMGHVNITTSIIFAGMSGSAVADAGGIGHLAYQAMVDEGFDREFSASTTVASSTIGPIIPPSIPAVVYAMVANVSVGRLLFGGILPGLIMGLILMAYVYLYSLRHNGPRLKWQGWRYYLVHLLYSLFSCILPLLTPAILLGGIYLGVVTTTEAAALAVLYALVLGVLVYRTMKIKDFIESLKSVFITSGSVLLVIPAAKCFSFVMTAENLQVKLYALLTSFAGDSKFLVALCVTVLFLILGCLSDPNVNIMVFVPMILPLLNAAGFDPVHAGICIIVIAMIGNITPPVGVVLMTTCSIEHLSMEQVCKKLWPFLFVLMVEVIILWAFPWLVTGIPNMLMR</sequence>
<evidence type="ECO:0000256" key="6">
    <source>
        <dbReference type="ARBA" id="ARBA00023136"/>
    </source>
</evidence>
<feature type="transmembrane region" description="Helical" evidence="7">
    <location>
        <begin position="213"/>
        <end position="238"/>
    </location>
</feature>
<evidence type="ECO:0000256" key="2">
    <source>
        <dbReference type="ARBA" id="ARBA00022475"/>
    </source>
</evidence>
<feature type="transmembrane region" description="Helical" evidence="7">
    <location>
        <begin position="85"/>
        <end position="107"/>
    </location>
</feature>
<dbReference type="PIRSF" id="PIRSF006066">
    <property type="entry name" value="HI0050"/>
    <property type="match status" value="1"/>
</dbReference>
<dbReference type="InterPro" id="IPR004681">
    <property type="entry name" value="TRAP_DctM"/>
</dbReference>
<evidence type="ECO:0000256" key="5">
    <source>
        <dbReference type="ARBA" id="ARBA00022989"/>
    </source>
</evidence>
<dbReference type="Proteomes" id="UP000669239">
    <property type="component" value="Unassembled WGS sequence"/>
</dbReference>
<keyword evidence="11" id="KW-1185">Reference proteome</keyword>
<evidence type="ECO:0000313" key="9">
    <source>
        <dbReference type="EMBL" id="MCG4745523.1"/>
    </source>
</evidence>
<evidence type="ECO:0000256" key="1">
    <source>
        <dbReference type="ARBA" id="ARBA00004429"/>
    </source>
</evidence>
<organism evidence="9 12">
    <name type="scientific">Enterocloster aldenensis</name>
    <dbReference type="NCBI Taxonomy" id="358742"/>
    <lineage>
        <taxon>Bacteria</taxon>
        <taxon>Bacillati</taxon>
        <taxon>Bacillota</taxon>
        <taxon>Clostridia</taxon>
        <taxon>Lachnospirales</taxon>
        <taxon>Lachnospiraceae</taxon>
        <taxon>Enterocloster</taxon>
    </lineage>
</organism>
<evidence type="ECO:0000256" key="4">
    <source>
        <dbReference type="ARBA" id="ARBA00022692"/>
    </source>
</evidence>
<keyword evidence="5 7" id="KW-1133">Transmembrane helix</keyword>
<accession>A0AAX1SR04</accession>
<comment type="caution">
    <text evidence="9">The sequence shown here is derived from an EMBL/GenBank/DDBJ whole genome shotgun (WGS) entry which is preliminary data.</text>
</comment>
<feature type="transmembrane region" description="Helical" evidence="7">
    <location>
        <begin position="341"/>
        <end position="360"/>
    </location>
</feature>
<feature type="transmembrane region" description="Helical" evidence="7">
    <location>
        <begin position="318"/>
        <end position="334"/>
    </location>
</feature>
<feature type="transmembrane region" description="Helical" evidence="7">
    <location>
        <begin position="401"/>
        <end position="422"/>
    </location>
</feature>
<evidence type="ECO:0000313" key="12">
    <source>
        <dbReference type="Proteomes" id="UP001299608"/>
    </source>
</evidence>
<evidence type="ECO:0000313" key="11">
    <source>
        <dbReference type="Proteomes" id="UP000669239"/>
    </source>
</evidence>
<gene>
    <name evidence="10" type="ORF">G5B36_02925</name>
    <name evidence="9" type="ORF">L0N08_08900</name>
</gene>
<feature type="domain" description="TRAP C4-dicarboxylate transport system permease DctM subunit" evidence="8">
    <location>
        <begin position="8"/>
        <end position="421"/>
    </location>
</feature>
<feature type="transmembrane region" description="Helical" evidence="7">
    <location>
        <begin position="170"/>
        <end position="192"/>
    </location>
</feature>
<reference evidence="10 11" key="1">
    <citation type="journal article" date="2020" name="Cell Host Microbe">
        <title>Functional and Genomic Variation between Human-Derived Isolates of Lachnospiraceae Reveals Inter- and Intra-Species Diversity.</title>
        <authorList>
            <person name="Sorbara M.T."/>
            <person name="Littmann E.R."/>
            <person name="Fontana E."/>
            <person name="Moody T.U."/>
            <person name="Kohout C.E."/>
            <person name="Gjonbalaj M."/>
            <person name="Eaton V."/>
            <person name="Seok R."/>
            <person name="Leiner I.M."/>
            <person name="Pamer E.G."/>
        </authorList>
    </citation>
    <scope>NUCLEOTIDE SEQUENCE [LARGE SCALE GENOMIC DNA]</scope>
    <source>
        <strain evidence="10 11">MSK.1.17</strain>
    </source>
</reference>
<dbReference type="AlphaFoldDB" id="A0AAX1SR04"/>
<reference evidence="9" key="3">
    <citation type="submission" date="2022-01" db="EMBL/GenBank/DDBJ databases">
        <title>Collection of gut derived symbiotic bacterial strains cultured from healthy donors.</title>
        <authorList>
            <person name="Lin H."/>
            <person name="Kohout C."/>
            <person name="Waligurski E."/>
            <person name="Pamer E.G."/>
        </authorList>
    </citation>
    <scope>NUCLEOTIDE SEQUENCE</scope>
    <source>
        <strain evidence="9">DFI.6.55</strain>
    </source>
</reference>
<evidence type="ECO:0000256" key="7">
    <source>
        <dbReference type="SAM" id="Phobius"/>
    </source>
</evidence>
<keyword evidence="2" id="KW-1003">Cell membrane</keyword>
<evidence type="ECO:0000259" key="8">
    <source>
        <dbReference type="Pfam" id="PF06808"/>
    </source>
</evidence>
<keyword evidence="3" id="KW-0997">Cell inner membrane</keyword>
<evidence type="ECO:0000313" key="10">
    <source>
        <dbReference type="EMBL" id="NSJ47653.1"/>
    </source>
</evidence>
<dbReference type="NCBIfam" id="TIGR00786">
    <property type="entry name" value="dctM"/>
    <property type="match status" value="1"/>
</dbReference>
<dbReference type="Proteomes" id="UP001299608">
    <property type="component" value="Unassembled WGS sequence"/>
</dbReference>
<dbReference type="RefSeq" id="WP_117556516.1">
    <property type="nucleotide sequence ID" value="NZ_BAABZL010000001.1"/>
</dbReference>
<dbReference type="PANTHER" id="PTHR33362">
    <property type="entry name" value="SIALIC ACID TRAP TRANSPORTER PERMEASE PROTEIN SIAT-RELATED"/>
    <property type="match status" value="1"/>
</dbReference>
<dbReference type="InterPro" id="IPR010656">
    <property type="entry name" value="DctM"/>
</dbReference>
<feature type="transmembrane region" description="Helical" evidence="7">
    <location>
        <begin position="244"/>
        <end position="263"/>
    </location>
</feature>
<feature type="transmembrane region" description="Helical" evidence="7">
    <location>
        <begin position="275"/>
        <end position="298"/>
    </location>
</feature>